<sequence length="442" mass="47506">MFSVLVNRTYRHLFFAQVVALFGTGLMTVALALLAYDLEGADAGIVLGTALAIKMIVYVTLSPVAAGFAARFPRRAFLIFLDLVRATLALALPFVDAVWQIYVLIALLQSASAAFTPTFQATIPDILTDEDDYTNALSLSRLAYDLENLLSPMAAAILVSAIGFHWLFTWTSAGFLVSAALVFCTALPAMKAAQTASPIKRIKNGVKIYLKTPRLRALMALNLTVAASGAMVIVNGVVLVKSKLGLSDTDLALSMAAYGGGSMATAFLVPKFLKRYTERSVMLTGGAMLPTLLLVFAAFYSNLAENALWPALLISWAFMGASMSAVLVPSGRLLRNSAHAEDRPLVFAAQFALSHAGWLITYPLAGWLGSAGSIPQTLTVLALVAAPAALAACWLWPKDDPRFLIHDHPDLPPDHPHLINAHGNRHGHDFVIDGLHPNWPDR</sequence>
<dbReference type="SUPFAM" id="SSF103473">
    <property type="entry name" value="MFS general substrate transporter"/>
    <property type="match status" value="1"/>
</dbReference>
<evidence type="ECO:0000256" key="3">
    <source>
        <dbReference type="ARBA" id="ARBA00022475"/>
    </source>
</evidence>
<feature type="transmembrane region" description="Helical" evidence="7">
    <location>
        <begin position="251"/>
        <end position="269"/>
    </location>
</feature>
<evidence type="ECO:0000256" key="5">
    <source>
        <dbReference type="ARBA" id="ARBA00022989"/>
    </source>
</evidence>
<keyword evidence="4 7" id="KW-0812">Transmembrane</keyword>
<dbReference type="GO" id="GO:0022857">
    <property type="term" value="F:transmembrane transporter activity"/>
    <property type="evidence" value="ECO:0007669"/>
    <property type="project" value="InterPro"/>
</dbReference>
<dbReference type="Proteomes" id="UP000053235">
    <property type="component" value="Unassembled WGS sequence"/>
</dbReference>
<evidence type="ECO:0000256" key="6">
    <source>
        <dbReference type="ARBA" id="ARBA00023136"/>
    </source>
</evidence>
<comment type="subcellular location">
    <subcellularLocation>
        <location evidence="1">Cell membrane</location>
        <topology evidence="1">Multi-pass membrane protein</topology>
    </subcellularLocation>
</comment>
<dbReference type="EMBL" id="CXWD01000017">
    <property type="protein sequence ID" value="CTQ74576.1"/>
    <property type="molecule type" value="Genomic_DNA"/>
</dbReference>
<evidence type="ECO:0000259" key="8">
    <source>
        <dbReference type="PROSITE" id="PS50850"/>
    </source>
</evidence>
<dbReference type="Gene3D" id="1.20.1250.20">
    <property type="entry name" value="MFS general substrate transporter like domains"/>
    <property type="match status" value="1"/>
</dbReference>
<accession>A0A0M7AJH9</accession>
<keyword evidence="3" id="KW-1003">Cell membrane</keyword>
<feature type="transmembrane region" description="Helical" evidence="7">
    <location>
        <begin position="345"/>
        <end position="365"/>
    </location>
</feature>
<dbReference type="GO" id="GO:0005886">
    <property type="term" value="C:plasma membrane"/>
    <property type="evidence" value="ECO:0007669"/>
    <property type="project" value="UniProtKB-SubCell"/>
</dbReference>
<dbReference type="PROSITE" id="PS50850">
    <property type="entry name" value="MFS"/>
    <property type="match status" value="1"/>
</dbReference>
<dbReference type="STRING" id="388408.LAX5112_03908"/>
<feature type="domain" description="Major facilitator superfamily (MFS) profile" evidence="8">
    <location>
        <begin position="9"/>
        <end position="400"/>
    </location>
</feature>
<reference evidence="10" key="1">
    <citation type="submission" date="2015-07" db="EMBL/GenBank/DDBJ databases">
        <authorList>
            <person name="Rodrigo-Torres Lidia"/>
            <person name="Arahal R.David."/>
        </authorList>
    </citation>
    <scope>NUCLEOTIDE SEQUENCE [LARGE SCALE GENOMIC DNA]</scope>
    <source>
        <strain evidence="10">CECT 5112</strain>
    </source>
</reference>
<dbReference type="InterPro" id="IPR020846">
    <property type="entry name" value="MFS_dom"/>
</dbReference>
<dbReference type="InterPro" id="IPR011701">
    <property type="entry name" value="MFS"/>
</dbReference>
<dbReference type="RefSeq" id="WP_055673237.1">
    <property type="nucleotide sequence ID" value="NZ_CXWD01000017.1"/>
</dbReference>
<evidence type="ECO:0000313" key="9">
    <source>
        <dbReference type="EMBL" id="CTQ74576.1"/>
    </source>
</evidence>
<protein>
    <submittedName>
        <fullName evidence="9">Enterobactin exporter EntS</fullName>
    </submittedName>
</protein>
<dbReference type="CDD" id="cd06173">
    <property type="entry name" value="MFS_MefA_like"/>
    <property type="match status" value="1"/>
</dbReference>
<feature type="transmembrane region" description="Helical" evidence="7">
    <location>
        <begin position="281"/>
        <end position="301"/>
    </location>
</feature>
<evidence type="ECO:0000256" key="1">
    <source>
        <dbReference type="ARBA" id="ARBA00004651"/>
    </source>
</evidence>
<dbReference type="PANTHER" id="PTHR43266">
    <property type="entry name" value="MACROLIDE-EFFLUX PROTEIN"/>
    <property type="match status" value="1"/>
</dbReference>
<keyword evidence="10" id="KW-1185">Reference proteome</keyword>
<dbReference type="InterPro" id="IPR036259">
    <property type="entry name" value="MFS_trans_sf"/>
</dbReference>
<evidence type="ECO:0000256" key="2">
    <source>
        <dbReference type="ARBA" id="ARBA00022448"/>
    </source>
</evidence>
<proteinExistence type="predicted"/>
<keyword evidence="5 7" id="KW-1133">Transmembrane helix</keyword>
<feature type="transmembrane region" description="Helical" evidence="7">
    <location>
        <begin position="215"/>
        <end position="239"/>
    </location>
</feature>
<evidence type="ECO:0000256" key="4">
    <source>
        <dbReference type="ARBA" id="ARBA00022692"/>
    </source>
</evidence>
<dbReference type="PANTHER" id="PTHR43266:SF2">
    <property type="entry name" value="MAJOR FACILITATOR SUPERFAMILY (MFS) PROFILE DOMAIN-CONTAINING PROTEIN"/>
    <property type="match status" value="1"/>
</dbReference>
<feature type="transmembrane region" description="Helical" evidence="7">
    <location>
        <begin position="45"/>
        <end position="69"/>
    </location>
</feature>
<keyword evidence="6 7" id="KW-0472">Membrane</keyword>
<organism evidence="9 10">
    <name type="scientific">Roseibium alexandrii</name>
    <dbReference type="NCBI Taxonomy" id="388408"/>
    <lineage>
        <taxon>Bacteria</taxon>
        <taxon>Pseudomonadati</taxon>
        <taxon>Pseudomonadota</taxon>
        <taxon>Alphaproteobacteria</taxon>
        <taxon>Hyphomicrobiales</taxon>
        <taxon>Stappiaceae</taxon>
        <taxon>Roseibium</taxon>
    </lineage>
</organism>
<keyword evidence="2" id="KW-0813">Transport</keyword>
<gene>
    <name evidence="9" type="ORF">LAX5112_03908</name>
</gene>
<evidence type="ECO:0000256" key="7">
    <source>
        <dbReference type="SAM" id="Phobius"/>
    </source>
</evidence>
<dbReference type="AlphaFoldDB" id="A0A0M7AJH9"/>
<name>A0A0M7AJH9_9HYPH</name>
<dbReference type="OrthoDB" id="4368225at2"/>
<feature type="transmembrane region" description="Helical" evidence="7">
    <location>
        <begin position="377"/>
        <end position="396"/>
    </location>
</feature>
<dbReference type="Pfam" id="PF07690">
    <property type="entry name" value="MFS_1"/>
    <property type="match status" value="1"/>
</dbReference>
<feature type="transmembrane region" description="Helical" evidence="7">
    <location>
        <begin position="307"/>
        <end position="333"/>
    </location>
</feature>
<evidence type="ECO:0000313" key="10">
    <source>
        <dbReference type="Proteomes" id="UP000053235"/>
    </source>
</evidence>
<feature type="transmembrane region" description="Helical" evidence="7">
    <location>
        <begin position="12"/>
        <end position="33"/>
    </location>
</feature>